<sequence>MKIVVAPDSFKGSFDSLKATQIISQAIKDFDHQIEVVEIPMADGGEGTVCALLQTIGGEEITCTVEDPLGRLIEASYGWLKFKKAAIIETASASGLPLLTLEELNPLQTSSFGTGQLIKDALDRGAENIILGLGGSATVDAGVGLFQALGLIVLDKTGCEIDRVGGRLHEIHSIDIANVDSRLYNVKLTIASDVTSPLLGEKGAVYMFGPQKGITTEQLPYFEKGMEHFSYVMNNVSVQDYRLYPGSGAAGGIGFSLLSLLDVQFESGLNLIVEMTNFREHVKTADLVVTGEGKIDGQSLMGKVPVGLARIAKENGVPVIVITGSIGDNSSLLEQEGIKAILSIVDGPMSLKEAITNGETLLYETTKRMMKLLQIGTVLGRQKKS</sequence>
<proteinExistence type="inferred from homology"/>
<dbReference type="Gene3D" id="3.40.50.10350">
    <property type="entry name" value="Glycerate kinase, domain 1"/>
    <property type="match status" value="1"/>
</dbReference>
<evidence type="ECO:0000256" key="1">
    <source>
        <dbReference type="ARBA" id="ARBA00006284"/>
    </source>
</evidence>
<keyword evidence="2 4" id="KW-0808">Transferase</keyword>
<dbReference type="PANTHER" id="PTHR21599">
    <property type="entry name" value="GLYCERATE KINASE"/>
    <property type="match status" value="1"/>
</dbReference>
<protein>
    <submittedName>
        <fullName evidence="5">Glycerate kinase</fullName>
    </submittedName>
</protein>
<keyword evidence="6" id="KW-1185">Reference proteome</keyword>
<dbReference type="STRING" id="1314751.GCA_001591425_00529"/>
<evidence type="ECO:0000256" key="4">
    <source>
        <dbReference type="PIRNR" id="PIRNR006078"/>
    </source>
</evidence>
<evidence type="ECO:0000313" key="6">
    <source>
        <dbReference type="Proteomes" id="UP000215224"/>
    </source>
</evidence>
<dbReference type="SUPFAM" id="SSF110738">
    <property type="entry name" value="Glycerate kinase I"/>
    <property type="match status" value="1"/>
</dbReference>
<organism evidence="5 6">
    <name type="scientific">Sutcliffiella cohnii</name>
    <dbReference type="NCBI Taxonomy" id="33932"/>
    <lineage>
        <taxon>Bacteria</taxon>
        <taxon>Bacillati</taxon>
        <taxon>Bacillota</taxon>
        <taxon>Bacilli</taxon>
        <taxon>Bacillales</taxon>
        <taxon>Bacillaceae</taxon>
        <taxon>Sutcliffiella</taxon>
    </lineage>
</organism>
<comment type="similarity">
    <text evidence="1 4">Belongs to the glycerate kinase type-1 family.</text>
</comment>
<dbReference type="NCBIfam" id="TIGR00045">
    <property type="entry name" value="glycerate kinase"/>
    <property type="match status" value="1"/>
</dbReference>
<dbReference type="InterPro" id="IPR036129">
    <property type="entry name" value="Glycerate_kinase_sf"/>
</dbReference>
<dbReference type="InterPro" id="IPR018193">
    <property type="entry name" value="Glyc_kinase_flavodox-like_fold"/>
</dbReference>
<dbReference type="Gene3D" id="3.90.1510.10">
    <property type="entry name" value="Glycerate kinase, domain 2"/>
    <property type="match status" value="1"/>
</dbReference>
<reference evidence="5 6" key="1">
    <citation type="submission" date="2016-12" db="EMBL/GenBank/DDBJ databases">
        <title>The whole genome sequencing and assembly of Bacillus cohnii DSM 6307T strain.</title>
        <authorList>
            <person name="Lee Y.-J."/>
            <person name="Yi H."/>
            <person name="Bahn Y.-S."/>
            <person name="Kim J.F."/>
            <person name="Lee D.-W."/>
        </authorList>
    </citation>
    <scope>NUCLEOTIDE SEQUENCE [LARGE SCALE GENOMIC DNA]</scope>
    <source>
        <strain evidence="5 6">DSM 6307</strain>
    </source>
</reference>
<evidence type="ECO:0000313" key="5">
    <source>
        <dbReference type="EMBL" id="AST91366.1"/>
    </source>
</evidence>
<dbReference type="Proteomes" id="UP000215224">
    <property type="component" value="Chromosome"/>
</dbReference>
<dbReference type="GO" id="GO:0031388">
    <property type="term" value="P:organic acid phosphorylation"/>
    <property type="evidence" value="ECO:0007669"/>
    <property type="project" value="UniProtKB-UniRule"/>
</dbReference>
<dbReference type="EMBL" id="CP018866">
    <property type="protein sequence ID" value="AST91366.1"/>
    <property type="molecule type" value="Genomic_DNA"/>
</dbReference>
<accession>A0A223KPN5</accession>
<dbReference type="RefSeq" id="WP_066411727.1">
    <property type="nucleotide sequence ID" value="NZ_CP018866.1"/>
</dbReference>
<dbReference type="InterPro" id="IPR018197">
    <property type="entry name" value="Glycerate_kinase_RE-like"/>
</dbReference>
<dbReference type="AlphaFoldDB" id="A0A223KPN5"/>
<dbReference type="KEGG" id="bcoh:BC6307_08785"/>
<evidence type="ECO:0000256" key="2">
    <source>
        <dbReference type="ARBA" id="ARBA00022679"/>
    </source>
</evidence>
<gene>
    <name evidence="5" type="ORF">BC6307_08785</name>
</gene>
<dbReference type="PANTHER" id="PTHR21599:SF0">
    <property type="entry name" value="GLYCERATE KINASE"/>
    <property type="match status" value="1"/>
</dbReference>
<evidence type="ECO:0000256" key="3">
    <source>
        <dbReference type="ARBA" id="ARBA00022777"/>
    </source>
</evidence>
<dbReference type="Pfam" id="PF02595">
    <property type="entry name" value="Gly_kinase"/>
    <property type="match status" value="1"/>
</dbReference>
<name>A0A223KPN5_9BACI</name>
<dbReference type="GO" id="GO:0008887">
    <property type="term" value="F:glycerate kinase activity"/>
    <property type="evidence" value="ECO:0007669"/>
    <property type="project" value="UniProtKB-UniRule"/>
</dbReference>
<dbReference type="InterPro" id="IPR004381">
    <property type="entry name" value="Glycerate_kinase"/>
</dbReference>
<dbReference type="PIRSF" id="PIRSF006078">
    <property type="entry name" value="GlxK"/>
    <property type="match status" value="1"/>
</dbReference>
<keyword evidence="3 4" id="KW-0418">Kinase</keyword>